<dbReference type="AlphaFoldDB" id="A0A4V4H5H3"/>
<gene>
    <name evidence="2" type="ORF">C4D60_Mb11t13350</name>
</gene>
<feature type="region of interest" description="Disordered" evidence="1">
    <location>
        <begin position="44"/>
        <end position="108"/>
    </location>
</feature>
<protein>
    <submittedName>
        <fullName evidence="2">Uncharacterized protein</fullName>
    </submittedName>
</protein>
<evidence type="ECO:0000313" key="3">
    <source>
        <dbReference type="Proteomes" id="UP000317650"/>
    </source>
</evidence>
<evidence type="ECO:0000256" key="1">
    <source>
        <dbReference type="SAM" id="MobiDB-lite"/>
    </source>
</evidence>
<keyword evidence="3" id="KW-1185">Reference proteome</keyword>
<organism evidence="2 3">
    <name type="scientific">Musa balbisiana</name>
    <name type="common">Banana</name>
    <dbReference type="NCBI Taxonomy" id="52838"/>
    <lineage>
        <taxon>Eukaryota</taxon>
        <taxon>Viridiplantae</taxon>
        <taxon>Streptophyta</taxon>
        <taxon>Embryophyta</taxon>
        <taxon>Tracheophyta</taxon>
        <taxon>Spermatophyta</taxon>
        <taxon>Magnoliopsida</taxon>
        <taxon>Liliopsida</taxon>
        <taxon>Zingiberales</taxon>
        <taxon>Musaceae</taxon>
        <taxon>Musa</taxon>
    </lineage>
</organism>
<dbReference type="EMBL" id="PYDT01000007">
    <property type="protein sequence ID" value="THU56066.1"/>
    <property type="molecule type" value="Genomic_DNA"/>
</dbReference>
<reference evidence="2 3" key="1">
    <citation type="journal article" date="2019" name="Nat. Plants">
        <title>Genome sequencing of Musa balbisiana reveals subgenome evolution and function divergence in polyploid bananas.</title>
        <authorList>
            <person name="Yao X."/>
        </authorList>
    </citation>
    <scope>NUCLEOTIDE SEQUENCE [LARGE SCALE GENOMIC DNA]</scope>
    <source>
        <strain evidence="3">cv. DH-PKW</strain>
        <tissue evidence="2">Leaves</tissue>
    </source>
</reference>
<name>A0A4V4H5H3_MUSBA</name>
<dbReference type="Proteomes" id="UP000317650">
    <property type="component" value="Chromosome 11"/>
</dbReference>
<sequence length="230" mass="26660">MAPASRAGSGYLIFLLGFPPLLRKGGGLFIPDCGFGGPRLIMEKHNEKEHKKENRDTRKREGQKGRDKDQRKDKHKEKKNQRERHKDKKKEEDRDKGGRGTYNDRIEKPIQCHHKDRLEGSWKTEDIKHYKLTELYCQIKHEEKVETNGMVGNSTSFIQRSFHGSGAKAAKLMEKVASIRRSEHLRLAFRGMASPSRERHHENEQAGKNAKRTKVGMVEFELWLNVGNYT</sequence>
<proteinExistence type="predicted"/>
<feature type="compositionally biased region" description="Basic and acidic residues" evidence="1">
    <location>
        <begin position="89"/>
        <end position="108"/>
    </location>
</feature>
<comment type="caution">
    <text evidence="2">The sequence shown here is derived from an EMBL/GenBank/DDBJ whole genome shotgun (WGS) entry which is preliminary data.</text>
</comment>
<evidence type="ECO:0000313" key="2">
    <source>
        <dbReference type="EMBL" id="THU56066.1"/>
    </source>
</evidence>
<feature type="compositionally biased region" description="Basic and acidic residues" evidence="1">
    <location>
        <begin position="44"/>
        <end position="72"/>
    </location>
</feature>
<feature type="compositionally biased region" description="Basic residues" evidence="1">
    <location>
        <begin position="73"/>
        <end position="88"/>
    </location>
</feature>
<accession>A0A4V4H5H3</accession>